<dbReference type="EMBL" id="CAJVQB010023385">
    <property type="protein sequence ID" value="CAG8801730.1"/>
    <property type="molecule type" value="Genomic_DNA"/>
</dbReference>
<reference evidence="1 2" key="1">
    <citation type="submission" date="2021-06" db="EMBL/GenBank/DDBJ databases">
        <authorList>
            <person name="Kallberg Y."/>
            <person name="Tangrot J."/>
            <person name="Rosling A."/>
        </authorList>
    </citation>
    <scope>NUCLEOTIDE SEQUENCE [LARGE SCALE GENOMIC DNA]</scope>
    <source>
        <strain evidence="1 2">120-4 pot B 10/14</strain>
    </source>
</reference>
<keyword evidence="2" id="KW-1185">Reference proteome</keyword>
<dbReference type="Proteomes" id="UP000789901">
    <property type="component" value="Unassembled WGS sequence"/>
</dbReference>
<gene>
    <name evidence="1" type="ORF">GMARGA_LOCUS23255</name>
</gene>
<accession>A0ABN7VX31</accession>
<comment type="caution">
    <text evidence="1">The sequence shown here is derived from an EMBL/GenBank/DDBJ whole genome shotgun (WGS) entry which is preliminary data.</text>
</comment>
<organism evidence="1 2">
    <name type="scientific">Gigaspora margarita</name>
    <dbReference type="NCBI Taxonomy" id="4874"/>
    <lineage>
        <taxon>Eukaryota</taxon>
        <taxon>Fungi</taxon>
        <taxon>Fungi incertae sedis</taxon>
        <taxon>Mucoromycota</taxon>
        <taxon>Glomeromycotina</taxon>
        <taxon>Glomeromycetes</taxon>
        <taxon>Diversisporales</taxon>
        <taxon>Gigasporaceae</taxon>
        <taxon>Gigaspora</taxon>
    </lineage>
</organism>
<proteinExistence type="predicted"/>
<evidence type="ECO:0000313" key="2">
    <source>
        <dbReference type="Proteomes" id="UP000789901"/>
    </source>
</evidence>
<sequence>MTQFEKQIKITTRDGELIEEIENNPYNLTFDFGKNEDFSDTQFFNCLDEKKLLELKENEKDKRIFYQGYMIGGPKSHLKGENLTVFGEKIETEEFDNIGKIIFYEEKEITKCSFCEEQHGATHKGKDEKNNPF</sequence>
<name>A0ABN7VX31_GIGMA</name>
<evidence type="ECO:0000313" key="1">
    <source>
        <dbReference type="EMBL" id="CAG8801730.1"/>
    </source>
</evidence>
<protein>
    <submittedName>
        <fullName evidence="1">28111_t:CDS:1</fullName>
    </submittedName>
</protein>